<reference evidence="1" key="1">
    <citation type="submission" date="2017-12" db="EMBL/GenBank/DDBJ databases">
        <title>High-resolution comparative analysis of great ape genomes.</title>
        <authorList>
            <person name="Pollen A."/>
            <person name="Hastie A."/>
            <person name="Hormozdiari F."/>
            <person name="Dougherty M."/>
            <person name="Liu R."/>
            <person name="Chaisson M."/>
            <person name="Hoppe E."/>
            <person name="Hill C."/>
            <person name="Pang A."/>
            <person name="Hillier L."/>
            <person name="Baker C."/>
            <person name="Armstrong J."/>
            <person name="Shendure J."/>
            <person name="Paten B."/>
            <person name="Wilson R."/>
            <person name="Chao H."/>
            <person name="Schneider V."/>
            <person name="Ventura M."/>
            <person name="Kronenberg Z."/>
            <person name="Murali S."/>
            <person name="Gordon D."/>
            <person name="Cantsilieris S."/>
            <person name="Munson K."/>
            <person name="Nelson B."/>
            <person name="Raja A."/>
            <person name="Underwood J."/>
            <person name="Diekhans M."/>
            <person name="Fiddes I."/>
            <person name="Haussler D."/>
            <person name="Eichler E."/>
        </authorList>
    </citation>
    <scope>NUCLEOTIDE SEQUENCE [LARGE SCALE GENOMIC DNA]</scope>
    <source>
        <strain evidence="1">Susie</strain>
    </source>
</reference>
<organism evidence="1">
    <name type="scientific">Pongo abelii</name>
    <name type="common">Sumatran orangutan</name>
    <name type="synonym">Pongo pygmaeus abelii</name>
    <dbReference type="NCBI Taxonomy" id="9601"/>
    <lineage>
        <taxon>Eukaryota</taxon>
        <taxon>Metazoa</taxon>
        <taxon>Chordata</taxon>
        <taxon>Craniata</taxon>
        <taxon>Vertebrata</taxon>
        <taxon>Euteleostomi</taxon>
        <taxon>Mammalia</taxon>
        <taxon>Eutheria</taxon>
        <taxon>Euarchontoglires</taxon>
        <taxon>Primates</taxon>
        <taxon>Haplorrhini</taxon>
        <taxon>Catarrhini</taxon>
        <taxon>Hominidae</taxon>
        <taxon>Pongo</taxon>
    </lineage>
</organism>
<dbReference type="EMBL" id="NDHI03003386">
    <property type="protein sequence ID" value="PNJ70458.1"/>
    <property type="molecule type" value="Genomic_DNA"/>
</dbReference>
<name>A0A2J8WL12_PONAB</name>
<sequence length="111" mass="12556">MGWLKDYSAPQRFQCPQSNLSLKYWLSSERVPEDPALLKSEAVSLLIQRIRDSRDESIMEATGGFQVHFHPSNVEGRFIETSSAADLEVISYSSKVSVTERCFIKVCTVLL</sequence>
<evidence type="ECO:0000313" key="1">
    <source>
        <dbReference type="EMBL" id="PNJ70458.1"/>
    </source>
</evidence>
<dbReference type="AlphaFoldDB" id="A0A2J8WL12"/>
<comment type="caution">
    <text evidence="1">The sequence shown here is derived from an EMBL/GenBank/DDBJ whole genome shotgun (WGS) entry which is preliminary data.</text>
</comment>
<accession>A0A2J8WL12</accession>
<protein>
    <submittedName>
        <fullName evidence="1">KTN1-AS1 isoform 5</fullName>
    </submittedName>
</protein>
<proteinExistence type="predicted"/>
<gene>
    <name evidence="1" type="ORF">CR201_G0009657</name>
</gene>